<evidence type="ECO:0000313" key="5">
    <source>
        <dbReference type="EMBL" id="MBB6502537.1"/>
    </source>
</evidence>
<evidence type="ECO:0000313" key="6">
    <source>
        <dbReference type="Proteomes" id="UP000521017"/>
    </source>
</evidence>
<comment type="caution">
    <text evidence="5">The sequence shown here is derived from an EMBL/GenBank/DDBJ whole genome shotgun (WGS) entry which is preliminary data.</text>
</comment>
<dbReference type="InterPro" id="IPR036263">
    <property type="entry name" value="Chorismate_II_sf"/>
</dbReference>
<reference evidence="5 6" key="1">
    <citation type="submission" date="2020-08" db="EMBL/GenBank/DDBJ databases">
        <title>Genomic Encyclopedia of Type Strains, Phase IV (KMG-V): Genome sequencing to study the core and pangenomes of soil and plant-associated prokaryotes.</title>
        <authorList>
            <person name="Whitman W."/>
        </authorList>
    </citation>
    <scope>NUCLEOTIDE SEQUENCE [LARGE SCALE GENOMIC DNA]</scope>
    <source>
        <strain evidence="5 6">M2T3</strain>
    </source>
</reference>
<dbReference type="InterPro" id="IPR002701">
    <property type="entry name" value="CM_II_prokaryot"/>
</dbReference>
<dbReference type="EC" id="5.4.99.5" evidence="1"/>
<dbReference type="Pfam" id="PF01817">
    <property type="entry name" value="CM_2"/>
    <property type="match status" value="1"/>
</dbReference>
<name>A0A7X0J937_9SPHI</name>
<dbReference type="AlphaFoldDB" id="A0A7X0J937"/>
<evidence type="ECO:0000256" key="2">
    <source>
        <dbReference type="ARBA" id="ARBA00023235"/>
    </source>
</evidence>
<dbReference type="PROSITE" id="PS51168">
    <property type="entry name" value="CHORISMATE_MUT_2"/>
    <property type="match status" value="1"/>
</dbReference>
<feature type="chain" id="PRO_5030678987" description="chorismate mutase" evidence="3">
    <location>
        <begin position="24"/>
        <end position="126"/>
    </location>
</feature>
<protein>
    <recommendedName>
        <fullName evidence="1">chorismate mutase</fullName>
        <ecNumber evidence="1">5.4.99.5</ecNumber>
    </recommendedName>
</protein>
<dbReference type="GO" id="GO:0004106">
    <property type="term" value="F:chorismate mutase activity"/>
    <property type="evidence" value="ECO:0007669"/>
    <property type="project" value="UniProtKB-EC"/>
</dbReference>
<dbReference type="SUPFAM" id="SSF48600">
    <property type="entry name" value="Chorismate mutase II"/>
    <property type="match status" value="1"/>
</dbReference>
<proteinExistence type="predicted"/>
<dbReference type="SMART" id="SM00830">
    <property type="entry name" value="CM_2"/>
    <property type="match status" value="1"/>
</dbReference>
<accession>A0A7X0J937</accession>
<gene>
    <name evidence="5" type="ORF">HDF25_004720</name>
</gene>
<dbReference type="GO" id="GO:0009697">
    <property type="term" value="P:salicylic acid biosynthetic process"/>
    <property type="evidence" value="ECO:0007669"/>
    <property type="project" value="TreeGrafter"/>
</dbReference>
<dbReference type="GO" id="GO:0046417">
    <property type="term" value="P:chorismate metabolic process"/>
    <property type="evidence" value="ECO:0007669"/>
    <property type="project" value="InterPro"/>
</dbReference>
<dbReference type="RefSeq" id="WP_184628786.1">
    <property type="nucleotide sequence ID" value="NZ_JACHCC010000014.1"/>
</dbReference>
<keyword evidence="3" id="KW-0732">Signal</keyword>
<evidence type="ECO:0000256" key="1">
    <source>
        <dbReference type="ARBA" id="ARBA00012404"/>
    </source>
</evidence>
<evidence type="ECO:0000259" key="4">
    <source>
        <dbReference type="PROSITE" id="PS51168"/>
    </source>
</evidence>
<feature type="signal peptide" evidence="3">
    <location>
        <begin position="1"/>
        <end position="23"/>
    </location>
</feature>
<dbReference type="PANTHER" id="PTHR38041">
    <property type="entry name" value="CHORISMATE MUTASE"/>
    <property type="match status" value="1"/>
</dbReference>
<dbReference type="PANTHER" id="PTHR38041:SF1">
    <property type="entry name" value="CHORISMATE MUTASE"/>
    <property type="match status" value="1"/>
</dbReference>
<sequence length="126" mass="14408">MKLYTRILFLFLAGLFSHTVVLAQSGSVRNPEDKMNILQINRKKIDSLDKKLMELIGERERAVREIGVYKAKNNIAPLQADRFKQVLEKSIESGKKEGLSAVFVTEMMNAIHKESLRMEEEIKASN</sequence>
<feature type="domain" description="Chorismate mutase" evidence="4">
    <location>
        <begin position="32"/>
        <end position="123"/>
    </location>
</feature>
<dbReference type="InterPro" id="IPR036979">
    <property type="entry name" value="CM_dom_sf"/>
</dbReference>
<organism evidence="5 6">
    <name type="scientific">Pedobacter cryoconitis</name>
    <dbReference type="NCBI Taxonomy" id="188932"/>
    <lineage>
        <taxon>Bacteria</taxon>
        <taxon>Pseudomonadati</taxon>
        <taxon>Bacteroidota</taxon>
        <taxon>Sphingobacteriia</taxon>
        <taxon>Sphingobacteriales</taxon>
        <taxon>Sphingobacteriaceae</taxon>
        <taxon>Pedobacter</taxon>
    </lineage>
</organism>
<dbReference type="Proteomes" id="UP000521017">
    <property type="component" value="Unassembled WGS sequence"/>
</dbReference>
<evidence type="ECO:0000256" key="3">
    <source>
        <dbReference type="SAM" id="SignalP"/>
    </source>
</evidence>
<dbReference type="Gene3D" id="1.20.59.10">
    <property type="entry name" value="Chorismate mutase"/>
    <property type="match status" value="1"/>
</dbReference>
<keyword evidence="2 5" id="KW-0413">Isomerase</keyword>
<dbReference type="InterPro" id="IPR051331">
    <property type="entry name" value="Chorismate_mutase-related"/>
</dbReference>
<dbReference type="EMBL" id="JACHCC010000014">
    <property type="protein sequence ID" value="MBB6502537.1"/>
    <property type="molecule type" value="Genomic_DNA"/>
</dbReference>